<evidence type="ECO:0000256" key="2">
    <source>
        <dbReference type="ARBA" id="ARBA00022561"/>
    </source>
</evidence>
<dbReference type="EMBL" id="MF425854">
    <property type="protein sequence ID" value="AUH27291.1"/>
    <property type="molecule type" value="Genomic_RNA"/>
</dbReference>
<dbReference type="Pfam" id="PF08762">
    <property type="entry name" value="CRPV_capsid"/>
    <property type="match status" value="1"/>
</dbReference>
<dbReference type="Pfam" id="PF00073">
    <property type="entry name" value="Rhv"/>
    <property type="match status" value="2"/>
</dbReference>
<dbReference type="InterPro" id="IPR001676">
    <property type="entry name" value="Picornavirus_capsid"/>
</dbReference>
<dbReference type="InterPro" id="IPR029053">
    <property type="entry name" value="Viral_coat"/>
</dbReference>
<reference evidence="6" key="1">
    <citation type="submission" date="2017-07" db="EMBL/GenBank/DDBJ databases">
        <title>Characterising maize viruses associated with maize lethal necrosis symptoms in sub Saharan Africa.</title>
        <authorList>
            <person name="Adams I.P."/>
            <person name="Braidwood L.A."/>
        </authorList>
    </citation>
    <scope>NUCLEOTIDE SEQUENCE</scope>
    <source>
        <strain evidence="6">T2F2S4</strain>
    </source>
</reference>
<keyword evidence="3" id="KW-0946">Virion</keyword>
<evidence type="ECO:0000313" key="6">
    <source>
        <dbReference type="EMBL" id="AUH27291.1"/>
    </source>
</evidence>
<dbReference type="CDD" id="cd00205">
    <property type="entry name" value="rhv_like"/>
    <property type="match status" value="2"/>
</dbReference>
<protein>
    <submittedName>
        <fullName evidence="6">Coat protein</fullName>
    </submittedName>
</protein>
<proteinExistence type="predicted"/>
<sequence>MVDNLSTDVQQETNTTYFEQRAVLAETTFPGSSLSMPSGIESEMAESHWLARTQLSKPTQISQVQWTTTQAPGTNITTFTFPEVLTSVDSVIRRTLQMYAFYKMSPVFRFQLNATQFHQGQLIISFDPFRQSISDNFTITQENSTTPIYNRFYATGLPNVKIMASESDPVELKIPYIHPKNFLSSNSENSSTYNLLGEIRVTVLNQLQVAEGTTPSLTLTTWVYAQDSSVHVPIQYHDLSVQPTSLISSIKSGISHGSNLIGNFATGNFGKGLRDGQGLIDDLGKLFGFDYPNRPLGPENNIKNVESLANARGATRSERLALDPVSGHPVDIEETTTMEEMNISKIIQMPMLINQTSFSSTQDPQSILYYIPVSPLLAARAGTYNGREIFQPSYLAYLSQFFCFWRGSIQFEFEFVATKFHSGKLLIGFIPNDNPSGLNYQSISTSTPSAVIDIQQTSKVSFSVPFQSTTALKYVNHLDDNFDETILGYLVVAVQNQLTHASNVSSSIDINLYVRAGDDFTYLVPRAPDIDFVIPAPPTSQVEPTSDVTFQTSRTGQEDNSKVAVISHGQTVSIPKPRFGETYGLIDCIRRFNPMMDQNSDQSISLPGEGEGRFTFLAVHPTLITFGKTYTQTTPFNFQASPSYLSLIGRLFSAWSGSLRYKFITNSPRTTTQSLSIYHIPDTPVRNVTFGGSLTQFSGYAASQTDLSQNTTLEIEVPFYSIYNFLLTYPTSTEAAGATPYLANHNYPYINGMLNMVTTSDISITPTIYIAAGEDFRYFYLRSPPTDTADRYKYVSTTAPNP</sequence>
<feature type="domain" description="Picornavirus capsid" evidence="4">
    <location>
        <begin position="42"/>
        <end position="195"/>
    </location>
</feature>
<dbReference type="Gene3D" id="2.60.120.20">
    <property type="match status" value="3"/>
</dbReference>
<evidence type="ECO:0000259" key="5">
    <source>
        <dbReference type="Pfam" id="PF08762"/>
    </source>
</evidence>
<keyword evidence="2 6" id="KW-0167">Capsid protein</keyword>
<evidence type="ECO:0000256" key="3">
    <source>
        <dbReference type="ARBA" id="ARBA00022844"/>
    </source>
</evidence>
<dbReference type="GO" id="GO:0005198">
    <property type="term" value="F:structural molecule activity"/>
    <property type="evidence" value="ECO:0007669"/>
    <property type="project" value="InterPro"/>
</dbReference>
<evidence type="ECO:0000259" key="4">
    <source>
        <dbReference type="Pfam" id="PF00073"/>
    </source>
</evidence>
<dbReference type="GO" id="GO:0019028">
    <property type="term" value="C:viral capsid"/>
    <property type="evidence" value="ECO:0007669"/>
    <property type="project" value="UniProtKB-KW"/>
</dbReference>
<feature type="domain" description="Picornavirus capsid" evidence="4">
    <location>
        <begin position="394"/>
        <end position="491"/>
    </location>
</feature>
<name>A0A2H5CRV8_9VIRU</name>
<accession>A0A2H5CRV8</accession>
<comment type="subcellular location">
    <subcellularLocation>
        <location evidence="1">Virion</location>
    </subcellularLocation>
</comment>
<dbReference type="InterPro" id="IPR014872">
    <property type="entry name" value="Dicistrovirus_capsid-polyPr_C"/>
</dbReference>
<dbReference type="SUPFAM" id="SSF88633">
    <property type="entry name" value="Positive stranded ssRNA viruses"/>
    <property type="match status" value="3"/>
</dbReference>
<feature type="domain" description="Dicistrovirus capsid-polyprotein C-terminal" evidence="5">
    <location>
        <begin position="640"/>
        <end position="785"/>
    </location>
</feature>
<organism evidence="6">
    <name type="scientific">Maize-associated picornavirus</name>
    <dbReference type="NCBI Taxonomy" id="2057199"/>
    <lineage>
        <taxon>Viruses</taxon>
        <taxon>Riboviria</taxon>
        <taxon>Orthornavirae</taxon>
        <taxon>Pisuviricota</taxon>
        <taxon>Pisoniviricetes</taxon>
        <taxon>Picornavirales</taxon>
    </lineage>
</organism>
<evidence type="ECO:0000256" key="1">
    <source>
        <dbReference type="ARBA" id="ARBA00004328"/>
    </source>
</evidence>
<dbReference type="InterPro" id="IPR033703">
    <property type="entry name" value="Rhv-like"/>
</dbReference>